<evidence type="ECO:0000313" key="2">
    <source>
        <dbReference type="Proteomes" id="UP000265520"/>
    </source>
</evidence>
<evidence type="ECO:0000313" key="1">
    <source>
        <dbReference type="EMBL" id="MCI02386.1"/>
    </source>
</evidence>
<accession>A0A392NTG5</accession>
<proteinExistence type="predicted"/>
<feature type="non-terminal residue" evidence="1">
    <location>
        <position position="71"/>
    </location>
</feature>
<reference evidence="1 2" key="1">
    <citation type="journal article" date="2018" name="Front. Plant Sci.">
        <title>Red Clover (Trifolium pratense) and Zigzag Clover (T. medium) - A Picture of Genomic Similarities and Differences.</title>
        <authorList>
            <person name="Dluhosova J."/>
            <person name="Istvanek J."/>
            <person name="Nedelnik J."/>
            <person name="Repkova J."/>
        </authorList>
    </citation>
    <scope>NUCLEOTIDE SEQUENCE [LARGE SCALE GENOMIC DNA]</scope>
    <source>
        <strain evidence="2">cv. 10/8</strain>
        <tissue evidence="1">Leaf</tissue>
    </source>
</reference>
<comment type="caution">
    <text evidence="1">The sequence shown here is derived from an EMBL/GenBank/DDBJ whole genome shotgun (WGS) entry which is preliminary data.</text>
</comment>
<protein>
    <submittedName>
        <fullName evidence="1">Uncharacterized protein</fullName>
    </submittedName>
</protein>
<name>A0A392NTG5_9FABA</name>
<dbReference type="AlphaFoldDB" id="A0A392NTG5"/>
<dbReference type="Proteomes" id="UP000265520">
    <property type="component" value="Unassembled WGS sequence"/>
</dbReference>
<keyword evidence="2" id="KW-1185">Reference proteome</keyword>
<dbReference type="EMBL" id="LXQA010048966">
    <property type="protein sequence ID" value="MCI02386.1"/>
    <property type="molecule type" value="Genomic_DNA"/>
</dbReference>
<sequence length="71" mass="8428">MRGRRHREMEVRVSVRSKEGGRVKGWVLQCYTLKFRHTQWTDAMHNATAILLASDRHNAMNNNKQQKINQH</sequence>
<organism evidence="1 2">
    <name type="scientific">Trifolium medium</name>
    <dbReference type="NCBI Taxonomy" id="97028"/>
    <lineage>
        <taxon>Eukaryota</taxon>
        <taxon>Viridiplantae</taxon>
        <taxon>Streptophyta</taxon>
        <taxon>Embryophyta</taxon>
        <taxon>Tracheophyta</taxon>
        <taxon>Spermatophyta</taxon>
        <taxon>Magnoliopsida</taxon>
        <taxon>eudicotyledons</taxon>
        <taxon>Gunneridae</taxon>
        <taxon>Pentapetalae</taxon>
        <taxon>rosids</taxon>
        <taxon>fabids</taxon>
        <taxon>Fabales</taxon>
        <taxon>Fabaceae</taxon>
        <taxon>Papilionoideae</taxon>
        <taxon>50 kb inversion clade</taxon>
        <taxon>NPAAA clade</taxon>
        <taxon>Hologalegina</taxon>
        <taxon>IRL clade</taxon>
        <taxon>Trifolieae</taxon>
        <taxon>Trifolium</taxon>
    </lineage>
</organism>